<dbReference type="NCBIfam" id="TIGR00615">
    <property type="entry name" value="recR"/>
    <property type="match status" value="1"/>
</dbReference>
<gene>
    <name evidence="7 9" type="primary">recR</name>
    <name evidence="9" type="ORF">ENS59_10495</name>
</gene>
<evidence type="ECO:0000313" key="9">
    <source>
        <dbReference type="EMBL" id="HFH29922.1"/>
    </source>
</evidence>
<dbReference type="Pfam" id="PF21176">
    <property type="entry name" value="RecR_HhH"/>
    <property type="match status" value="1"/>
</dbReference>
<dbReference type="Gene3D" id="3.40.1360.10">
    <property type="match status" value="1"/>
</dbReference>
<evidence type="ECO:0000256" key="7">
    <source>
        <dbReference type="HAMAP-Rule" id="MF_00017"/>
    </source>
</evidence>
<feature type="zinc finger region" description="C4-type" evidence="7">
    <location>
        <begin position="54"/>
        <end position="69"/>
    </location>
</feature>
<dbReference type="PANTHER" id="PTHR30446">
    <property type="entry name" value="RECOMBINATION PROTEIN RECR"/>
    <property type="match status" value="1"/>
</dbReference>
<dbReference type="GO" id="GO:0006281">
    <property type="term" value="P:DNA repair"/>
    <property type="evidence" value="ECO:0007669"/>
    <property type="project" value="UniProtKB-UniRule"/>
</dbReference>
<dbReference type="Gene3D" id="6.10.250.240">
    <property type="match status" value="1"/>
</dbReference>
<dbReference type="InterPro" id="IPR000093">
    <property type="entry name" value="DNA_Rcmb_RecR"/>
</dbReference>
<dbReference type="Gene3D" id="1.10.8.420">
    <property type="entry name" value="RecR Domain 1"/>
    <property type="match status" value="1"/>
</dbReference>
<dbReference type="PROSITE" id="PS01300">
    <property type="entry name" value="RECR"/>
    <property type="match status" value="1"/>
</dbReference>
<dbReference type="InterPro" id="IPR015967">
    <property type="entry name" value="Rcmb_RecR_Znf"/>
</dbReference>
<protein>
    <recommendedName>
        <fullName evidence="7">Recombination protein RecR</fullName>
    </recommendedName>
</protein>
<evidence type="ECO:0000256" key="6">
    <source>
        <dbReference type="ARBA" id="ARBA00023204"/>
    </source>
</evidence>
<dbReference type="HAMAP" id="MF_00017">
    <property type="entry name" value="RecR"/>
    <property type="match status" value="1"/>
</dbReference>
<name>A0A7C3I7R0_9SPIR</name>
<organism evidence="9">
    <name type="scientific">Gracilinema caldarium</name>
    <dbReference type="NCBI Taxonomy" id="215591"/>
    <lineage>
        <taxon>Bacteria</taxon>
        <taxon>Pseudomonadati</taxon>
        <taxon>Spirochaetota</taxon>
        <taxon>Spirochaetia</taxon>
        <taxon>Spirochaetales</taxon>
        <taxon>Breznakiellaceae</taxon>
        <taxon>Gracilinema</taxon>
    </lineage>
</organism>
<evidence type="ECO:0000256" key="2">
    <source>
        <dbReference type="ARBA" id="ARBA00022763"/>
    </source>
</evidence>
<dbReference type="SMART" id="SM00493">
    <property type="entry name" value="TOPRIM"/>
    <property type="match status" value="1"/>
</dbReference>
<evidence type="ECO:0000256" key="4">
    <source>
        <dbReference type="ARBA" id="ARBA00022833"/>
    </source>
</evidence>
<reference evidence="9" key="1">
    <citation type="journal article" date="2020" name="mSystems">
        <title>Genome- and Community-Level Interaction Insights into Carbon Utilization and Element Cycling Functions of Hydrothermarchaeota in Hydrothermal Sediment.</title>
        <authorList>
            <person name="Zhou Z."/>
            <person name="Liu Y."/>
            <person name="Xu W."/>
            <person name="Pan J."/>
            <person name="Luo Z.H."/>
            <person name="Li M."/>
        </authorList>
    </citation>
    <scope>NUCLEOTIDE SEQUENCE [LARGE SCALE GENOMIC DNA]</scope>
    <source>
        <strain evidence="9">SpSt-503</strain>
    </source>
</reference>
<evidence type="ECO:0000256" key="3">
    <source>
        <dbReference type="ARBA" id="ARBA00022771"/>
    </source>
</evidence>
<keyword evidence="5 7" id="KW-0233">DNA recombination</keyword>
<comment type="function">
    <text evidence="7">May play a role in DNA repair. It seems to be involved in an RecBC-independent recombinational process of DNA repair. It may act with RecF and RecO.</text>
</comment>
<keyword evidence="4 7" id="KW-0862">Zinc</keyword>
<dbReference type="Gene3D" id="3.30.60.80">
    <property type="match status" value="1"/>
</dbReference>
<dbReference type="SUPFAM" id="SSF111304">
    <property type="entry name" value="Recombination protein RecR"/>
    <property type="match status" value="1"/>
</dbReference>
<dbReference type="InterPro" id="IPR006171">
    <property type="entry name" value="TOPRIM_dom"/>
</dbReference>
<dbReference type="AlphaFoldDB" id="A0A7C3I7R0"/>
<keyword evidence="6 7" id="KW-0234">DNA repair</keyword>
<dbReference type="InterPro" id="IPR023627">
    <property type="entry name" value="Rcmb_RecR"/>
</dbReference>
<dbReference type="GO" id="GO:0003677">
    <property type="term" value="F:DNA binding"/>
    <property type="evidence" value="ECO:0007669"/>
    <property type="project" value="UniProtKB-UniRule"/>
</dbReference>
<keyword evidence="2 7" id="KW-0227">DNA damage</keyword>
<dbReference type="GO" id="GO:0008270">
    <property type="term" value="F:zinc ion binding"/>
    <property type="evidence" value="ECO:0007669"/>
    <property type="project" value="UniProtKB-KW"/>
</dbReference>
<dbReference type="Pfam" id="PF02132">
    <property type="entry name" value="RecR_ZnF"/>
    <property type="match status" value="1"/>
</dbReference>
<comment type="caution">
    <text evidence="9">The sequence shown here is derived from an EMBL/GenBank/DDBJ whole genome shotgun (WGS) entry which is preliminary data.</text>
</comment>
<keyword evidence="1 7" id="KW-0479">Metal-binding</keyword>
<evidence type="ECO:0000256" key="5">
    <source>
        <dbReference type="ARBA" id="ARBA00023172"/>
    </source>
</evidence>
<evidence type="ECO:0000256" key="1">
    <source>
        <dbReference type="ARBA" id="ARBA00022723"/>
    </source>
</evidence>
<dbReference type="Pfam" id="PF13662">
    <property type="entry name" value="Toprim_4"/>
    <property type="match status" value="1"/>
</dbReference>
<dbReference type="EMBL" id="DSVL01000322">
    <property type="protein sequence ID" value="HFH29922.1"/>
    <property type="molecule type" value="Genomic_DNA"/>
</dbReference>
<dbReference type="InterPro" id="IPR034137">
    <property type="entry name" value="TOPRIM_RecR"/>
</dbReference>
<dbReference type="PROSITE" id="PS50880">
    <property type="entry name" value="TOPRIM"/>
    <property type="match status" value="1"/>
</dbReference>
<dbReference type="PANTHER" id="PTHR30446:SF0">
    <property type="entry name" value="RECOMBINATION PROTEIN RECR"/>
    <property type="match status" value="1"/>
</dbReference>
<sequence>MNAIDRLVGLLTKLPGIGKKTAGRLAYYILDADPSYARQLAEELRTLHDQIHRCSQCGSFTESDPCPICSDPGRDQQVICVVERAQDVRVIEEGHEYRGRYHVLGGLIAPLDGIGPNKLAIGQLVNRIRRGAITEVILALNPTVEGDTTALYLHKILKETGVQVSRLASGLPVGGDLEYADRLTLSRSFRGRIPM</sequence>
<dbReference type="CDD" id="cd01025">
    <property type="entry name" value="TOPRIM_recR"/>
    <property type="match status" value="1"/>
</dbReference>
<dbReference type="GO" id="GO:0006310">
    <property type="term" value="P:DNA recombination"/>
    <property type="evidence" value="ECO:0007669"/>
    <property type="project" value="UniProtKB-UniRule"/>
</dbReference>
<evidence type="ECO:0000259" key="8">
    <source>
        <dbReference type="PROSITE" id="PS50880"/>
    </source>
</evidence>
<proteinExistence type="inferred from homology"/>
<keyword evidence="3 7" id="KW-0863">Zinc-finger</keyword>
<dbReference type="Pfam" id="PF21175">
    <property type="entry name" value="RecR_C"/>
    <property type="match status" value="1"/>
</dbReference>
<comment type="similarity">
    <text evidence="7">Belongs to the RecR family.</text>
</comment>
<feature type="domain" description="Toprim" evidence="8">
    <location>
        <begin position="77"/>
        <end position="172"/>
    </location>
</feature>
<accession>A0A7C3I7R0</accession>